<name>A0A014M736_9GAMM</name>
<evidence type="ECO:0000313" key="3">
    <source>
        <dbReference type="Proteomes" id="UP000019918"/>
    </source>
</evidence>
<gene>
    <name evidence="2" type="ORF">BG55_20140</name>
</gene>
<dbReference type="STRING" id="69222.BG55_20140"/>
<accession>A0A014M736</accession>
<dbReference type="Proteomes" id="UP000019918">
    <property type="component" value="Unassembled WGS sequence"/>
</dbReference>
<feature type="compositionally biased region" description="Basic and acidic residues" evidence="1">
    <location>
        <begin position="91"/>
        <end position="101"/>
    </location>
</feature>
<sequence>MRASAILSAVTLISNITGQPKLHALTDNSARKHATDNALKNADWHYNNSRVAKAFKEHKSADFDKENTKTSDNVTPTDEKNENITGNIKADNLKKNSDNEVNPPEKIKGISSLFASQAQDNITAQNNQKTGIIDMIASAGNFIDRTINKYDPLTFPTTNASPVTNNRPEKTSLNNISKIQNNEINNFLKNESILISSYKNSIPLLKTLNGVAEFLDKKPHKSDEIARAILQQSGNTDSPKNAFISDSESDFIINRWLSEQILKTNPTDFLAQKIAETAFPEEYTLAHLKDFLSLDARLPNDNKQPVSPMLKELWNDAIEQAFPLFAVDNAEHIPLKDNKWGFKHAGALYLKQSGVEDQDITLESASFAGKMIFTLMEENALPDAINGADLFRLPALVEYAIHNPADWKNNDAESLMNTRKEAIKNLFSHYRQHIKNNVFDHFNEAMAVWKPRLEVVENYKRLAQPWYLAQAAYASENNRGDFDNIPIDYTDYEAADAEYKEKTEHVAEKYADIDRILVNVALGEADEADLKFIADAQVKHVDIEISDVETARNQMRPMSPQELLSKTSSLKPGVSVFSAVKGGKEKIYALKPEEAGYSLQLLNRDKDDYYWKDLMADNQGLNNPNYKLNVIPRDTHKNQADGMEVLLNSLVKEHKDHFYKSLYDQGYEKLFSEKVRDFFLSLIPFYDCTQSIRSGDVAGATISCSLDILSFIPVVGKIASMSGKFAGSVAMGVKQIARTAMTTATRDAIQSGVFRQAVKDVGKNTLRNIAIPGTRQLSAVGVEAIRAVDPGFEMLWNAGKVSKKLLMAIAKKIENKAPVSFEKIINKLNTKEKQLENIRKIRYKKNEIDTEINIKNEIKNKKIEPGTYKNDGTTLDEINVKKGSKVNENLLPFCTSRIKRGLDDLCIQAPQLNIDDNGVMNFHTEKPGEYKFGIYPPLLKKINPERYNILKNTLDNIDSISESVVKNINAMSDLEIERHFFEMTSSIASAKDIKNKLAELDTAIDLLNSDFENRYIISNLYSDQKGVYGLYNKNLKRIILNDETFSSPEALTQGILHEITHSVDTEDYLYFNVDLASGTGRKVYQSEKEMLDQYVSAMTDDTSAARRGEDGYPGYGMATNEYFGITDSMSLSDKKTLIKQTLINGGEKVNKLGLNNADTLSAYYMSLAGLGRKSQVVDLTREIPLKDTARIFSTSAAKRPLKDDLIKNNLISNP</sequence>
<reference evidence="2 3" key="1">
    <citation type="submission" date="2014-02" db="EMBL/GenBank/DDBJ databases">
        <title>Draft genome of Erwinia mallotivora strain BT-MARDI, a papaya dieback pathogen.</title>
        <authorList>
            <person name="Redzuan R."/>
            <person name="Abu Bakar N."/>
            <person name="Badrun R."/>
            <person name="Mohd Raih M.F."/>
            <person name="Rozano L."/>
            <person name="Mat Amin N."/>
        </authorList>
    </citation>
    <scope>NUCLEOTIDE SEQUENCE [LARGE SCALE GENOMIC DNA]</scope>
    <source>
        <strain evidence="2 3">BT-MARDI</strain>
    </source>
</reference>
<feature type="compositionally biased region" description="Basic and acidic residues" evidence="1">
    <location>
        <begin position="57"/>
        <end position="69"/>
    </location>
</feature>
<organism evidence="2 3">
    <name type="scientific">Erwinia mallotivora</name>
    <dbReference type="NCBI Taxonomy" id="69222"/>
    <lineage>
        <taxon>Bacteria</taxon>
        <taxon>Pseudomonadati</taxon>
        <taxon>Pseudomonadota</taxon>
        <taxon>Gammaproteobacteria</taxon>
        <taxon>Enterobacterales</taxon>
        <taxon>Erwiniaceae</taxon>
        <taxon>Erwinia</taxon>
    </lineage>
</organism>
<feature type="region of interest" description="Disordered" evidence="1">
    <location>
        <begin position="57"/>
        <end position="101"/>
    </location>
</feature>
<evidence type="ECO:0000256" key="1">
    <source>
        <dbReference type="SAM" id="MobiDB-lite"/>
    </source>
</evidence>
<dbReference type="AlphaFoldDB" id="A0A014M736"/>
<dbReference type="PATRIC" id="fig|69222.5.peg.4110"/>
<evidence type="ECO:0000313" key="2">
    <source>
        <dbReference type="EMBL" id="EXU73904.1"/>
    </source>
</evidence>
<dbReference type="EMBL" id="JFHN01000071">
    <property type="protein sequence ID" value="EXU73904.1"/>
    <property type="molecule type" value="Genomic_DNA"/>
</dbReference>
<protein>
    <submittedName>
        <fullName evidence="2">Uncharacterized protein</fullName>
    </submittedName>
</protein>
<proteinExistence type="predicted"/>
<keyword evidence="3" id="KW-1185">Reference proteome</keyword>
<comment type="caution">
    <text evidence="2">The sequence shown here is derived from an EMBL/GenBank/DDBJ whole genome shotgun (WGS) entry which is preliminary data.</text>
</comment>